<reference evidence="2 3" key="1">
    <citation type="submission" date="2014-05" db="EMBL/GenBank/DDBJ databases">
        <title>Draft Genome Sequence of Kitasatospora cheerisanensis KCTC 2395.</title>
        <authorList>
            <person name="Nam D.H."/>
        </authorList>
    </citation>
    <scope>NUCLEOTIDE SEQUENCE [LARGE SCALE GENOMIC DNA]</scope>
    <source>
        <strain evidence="2 3">KCTC 2395</strain>
    </source>
</reference>
<evidence type="ECO:0000256" key="1">
    <source>
        <dbReference type="SAM" id="MobiDB-lite"/>
    </source>
</evidence>
<evidence type="ECO:0000313" key="2">
    <source>
        <dbReference type="EMBL" id="KDN80593.1"/>
    </source>
</evidence>
<dbReference type="AlphaFoldDB" id="A0A066YGH3"/>
<dbReference type="eggNOG" id="COG2226">
    <property type="taxonomic scope" value="Bacteria"/>
</dbReference>
<sequence length="113" mass="11805">MKFSQNPPTVGGGREDDPGDDSSGRARADSDRSVPPAFSWVWAQDGGPGAEILGTVTRPVVVDLGSGAARHAAHRTPGARVDAVDFLCRPALYGARPVRPPRTAPPPGARRRG</sequence>
<dbReference type="EMBL" id="JNBY01000169">
    <property type="protein sequence ID" value="KDN80593.1"/>
    <property type="molecule type" value="Genomic_DNA"/>
</dbReference>
<accession>A0A066YGH3</accession>
<feature type="region of interest" description="Disordered" evidence="1">
    <location>
        <begin position="94"/>
        <end position="113"/>
    </location>
</feature>
<organism evidence="2 3">
    <name type="scientific">Kitasatospora cheerisanensis KCTC 2395</name>
    <dbReference type="NCBI Taxonomy" id="1348663"/>
    <lineage>
        <taxon>Bacteria</taxon>
        <taxon>Bacillati</taxon>
        <taxon>Actinomycetota</taxon>
        <taxon>Actinomycetes</taxon>
        <taxon>Kitasatosporales</taxon>
        <taxon>Streptomycetaceae</taxon>
        <taxon>Kitasatospora</taxon>
    </lineage>
</organism>
<feature type="compositionally biased region" description="Basic and acidic residues" evidence="1">
    <location>
        <begin position="22"/>
        <end position="32"/>
    </location>
</feature>
<feature type="region of interest" description="Disordered" evidence="1">
    <location>
        <begin position="1"/>
        <end position="35"/>
    </location>
</feature>
<dbReference type="HOGENOM" id="CLU_2130139_0_0_11"/>
<gene>
    <name evidence="2" type="ORF">KCH_76420</name>
</gene>
<proteinExistence type="predicted"/>
<protein>
    <recommendedName>
        <fullName evidence="4">Methyltransferase</fullName>
    </recommendedName>
</protein>
<name>A0A066YGH3_9ACTN</name>
<keyword evidence="3" id="KW-1185">Reference proteome</keyword>
<evidence type="ECO:0000313" key="3">
    <source>
        <dbReference type="Proteomes" id="UP000027178"/>
    </source>
</evidence>
<feature type="compositionally biased region" description="Pro residues" evidence="1">
    <location>
        <begin position="98"/>
        <end position="113"/>
    </location>
</feature>
<dbReference type="Proteomes" id="UP000027178">
    <property type="component" value="Unassembled WGS sequence"/>
</dbReference>
<evidence type="ECO:0008006" key="4">
    <source>
        <dbReference type="Google" id="ProtNLM"/>
    </source>
</evidence>
<comment type="caution">
    <text evidence="2">The sequence shown here is derived from an EMBL/GenBank/DDBJ whole genome shotgun (WGS) entry which is preliminary data.</text>
</comment>